<evidence type="ECO:0000256" key="5">
    <source>
        <dbReference type="ARBA" id="ARBA00022670"/>
    </source>
</evidence>
<evidence type="ECO:0000256" key="10">
    <source>
        <dbReference type="ARBA" id="ARBA00037399"/>
    </source>
</evidence>
<keyword evidence="7 11" id="KW-0378">Hydrolase</keyword>
<dbReference type="Gene3D" id="3.40.50.1820">
    <property type="entry name" value="alpha/beta hydrolase"/>
    <property type="match status" value="2"/>
</dbReference>
<evidence type="ECO:0000256" key="8">
    <source>
        <dbReference type="ARBA" id="ARBA00023157"/>
    </source>
</evidence>
<dbReference type="PROSITE" id="PS00560">
    <property type="entry name" value="CARBOXYPEPT_SER_HIS"/>
    <property type="match status" value="1"/>
</dbReference>
<dbReference type="PANTHER" id="PTHR11802">
    <property type="entry name" value="SERINE PROTEASE FAMILY S10 SERINE CARBOXYPEPTIDASE"/>
    <property type="match status" value="1"/>
</dbReference>
<keyword evidence="5 11" id="KW-0645">Protease</keyword>
<dbReference type="PANTHER" id="PTHR11802:SF281">
    <property type="entry name" value="CARBOXYPEPTIDASE"/>
    <property type="match status" value="1"/>
</dbReference>
<dbReference type="GO" id="GO:0005576">
    <property type="term" value="C:extracellular region"/>
    <property type="evidence" value="ECO:0007669"/>
    <property type="project" value="UniProtKB-SubCell"/>
</dbReference>
<dbReference type="FunFam" id="3.40.50.11320:FF:000004">
    <property type="entry name" value="Carboxypeptidase"/>
    <property type="match status" value="1"/>
</dbReference>
<keyword evidence="3" id="KW-0964">Secreted</keyword>
<dbReference type="GO" id="GO:0004185">
    <property type="term" value="F:serine-type carboxypeptidase activity"/>
    <property type="evidence" value="ECO:0007669"/>
    <property type="project" value="UniProtKB-UniRule"/>
</dbReference>
<evidence type="ECO:0000313" key="13">
    <source>
        <dbReference type="Proteomes" id="UP001164929"/>
    </source>
</evidence>
<dbReference type="InterPro" id="IPR029058">
    <property type="entry name" value="AB_hydrolase_fold"/>
</dbReference>
<keyword evidence="8" id="KW-1015">Disulfide bond</keyword>
<dbReference type="EMBL" id="JAQIZT010000006">
    <property type="protein sequence ID" value="KAJ6992183.1"/>
    <property type="molecule type" value="Genomic_DNA"/>
</dbReference>
<keyword evidence="4 11" id="KW-0121">Carboxypeptidase</keyword>
<dbReference type="Proteomes" id="UP001164929">
    <property type="component" value="Chromosome 6"/>
</dbReference>
<protein>
    <recommendedName>
        <fullName evidence="11">Carboxypeptidase</fullName>
        <ecNumber evidence="11">3.4.16.-</ecNumber>
    </recommendedName>
</protein>
<evidence type="ECO:0000256" key="7">
    <source>
        <dbReference type="ARBA" id="ARBA00022801"/>
    </source>
</evidence>
<evidence type="ECO:0000313" key="12">
    <source>
        <dbReference type="EMBL" id="KAJ6992183.1"/>
    </source>
</evidence>
<dbReference type="AlphaFoldDB" id="A0AAD6QKP3"/>
<evidence type="ECO:0000256" key="11">
    <source>
        <dbReference type="RuleBase" id="RU361156"/>
    </source>
</evidence>
<dbReference type="EC" id="3.4.16.-" evidence="11"/>
<proteinExistence type="inferred from homology"/>
<dbReference type="InterPro" id="IPR018202">
    <property type="entry name" value="Ser_caboxypep_ser_AS"/>
</dbReference>
<comment type="similarity">
    <text evidence="2 11">Belongs to the peptidase S10 family.</text>
</comment>
<dbReference type="PRINTS" id="PR00724">
    <property type="entry name" value="CRBOXYPTASEC"/>
</dbReference>
<dbReference type="FunFam" id="3.40.50.1820:FF:000453">
    <property type="entry name" value="Carboxypeptidase"/>
    <property type="match status" value="2"/>
</dbReference>
<evidence type="ECO:0000256" key="2">
    <source>
        <dbReference type="ARBA" id="ARBA00009431"/>
    </source>
</evidence>
<dbReference type="Gene3D" id="6.10.250.940">
    <property type="match status" value="1"/>
</dbReference>
<evidence type="ECO:0000256" key="4">
    <source>
        <dbReference type="ARBA" id="ARBA00022645"/>
    </source>
</evidence>
<dbReference type="Gene3D" id="3.40.50.11320">
    <property type="match status" value="1"/>
</dbReference>
<dbReference type="GO" id="GO:0006508">
    <property type="term" value="P:proteolysis"/>
    <property type="evidence" value="ECO:0007669"/>
    <property type="project" value="UniProtKB-KW"/>
</dbReference>
<comment type="subcellular location">
    <subcellularLocation>
        <location evidence="1">Secreted</location>
    </subcellularLocation>
</comment>
<dbReference type="InterPro" id="IPR001563">
    <property type="entry name" value="Peptidase_S10"/>
</dbReference>
<reference evidence="12" key="1">
    <citation type="journal article" date="2023" name="Mol. Ecol. Resour.">
        <title>Chromosome-level genome assembly of a triploid poplar Populus alba 'Berolinensis'.</title>
        <authorList>
            <person name="Chen S."/>
            <person name="Yu Y."/>
            <person name="Wang X."/>
            <person name="Wang S."/>
            <person name="Zhang T."/>
            <person name="Zhou Y."/>
            <person name="He R."/>
            <person name="Meng N."/>
            <person name="Wang Y."/>
            <person name="Liu W."/>
            <person name="Liu Z."/>
            <person name="Liu J."/>
            <person name="Guo Q."/>
            <person name="Huang H."/>
            <person name="Sederoff R.R."/>
            <person name="Wang G."/>
            <person name="Qu G."/>
            <person name="Chen S."/>
        </authorList>
    </citation>
    <scope>NUCLEOTIDE SEQUENCE</scope>
    <source>
        <strain evidence="12">SC-2020</strain>
    </source>
</reference>
<comment type="function">
    <text evidence="10">Probable carboxypeptidase.</text>
</comment>
<dbReference type="Pfam" id="PF00450">
    <property type="entry name" value="Peptidase_S10"/>
    <property type="match status" value="2"/>
</dbReference>
<evidence type="ECO:0000256" key="6">
    <source>
        <dbReference type="ARBA" id="ARBA00022729"/>
    </source>
</evidence>
<evidence type="ECO:0000256" key="1">
    <source>
        <dbReference type="ARBA" id="ARBA00004613"/>
    </source>
</evidence>
<comment type="caution">
    <text evidence="12">The sequence shown here is derived from an EMBL/GenBank/DDBJ whole genome shotgun (WGS) entry which is preliminary data.</text>
</comment>
<dbReference type="SUPFAM" id="SSF53474">
    <property type="entry name" value="alpha/beta-Hydrolases"/>
    <property type="match status" value="2"/>
</dbReference>
<keyword evidence="9" id="KW-0325">Glycoprotein</keyword>
<keyword evidence="13" id="KW-1185">Reference proteome</keyword>
<dbReference type="InterPro" id="IPR033124">
    <property type="entry name" value="Ser_caboxypep_his_AS"/>
</dbReference>
<dbReference type="GO" id="GO:0005773">
    <property type="term" value="C:vacuole"/>
    <property type="evidence" value="ECO:0007669"/>
    <property type="project" value="TreeGrafter"/>
</dbReference>
<accession>A0AAD6QKP3</accession>
<keyword evidence="6" id="KW-0732">Signal</keyword>
<organism evidence="12 13">
    <name type="scientific">Populus alba x Populus x berolinensis</name>
    <dbReference type="NCBI Taxonomy" id="444605"/>
    <lineage>
        <taxon>Eukaryota</taxon>
        <taxon>Viridiplantae</taxon>
        <taxon>Streptophyta</taxon>
        <taxon>Embryophyta</taxon>
        <taxon>Tracheophyta</taxon>
        <taxon>Spermatophyta</taxon>
        <taxon>Magnoliopsida</taxon>
        <taxon>eudicotyledons</taxon>
        <taxon>Gunneridae</taxon>
        <taxon>Pentapetalae</taxon>
        <taxon>rosids</taxon>
        <taxon>fabids</taxon>
        <taxon>Malpighiales</taxon>
        <taxon>Salicaceae</taxon>
        <taxon>Saliceae</taxon>
        <taxon>Populus</taxon>
    </lineage>
</organism>
<evidence type="ECO:0000256" key="9">
    <source>
        <dbReference type="ARBA" id="ARBA00023180"/>
    </source>
</evidence>
<evidence type="ECO:0000256" key="3">
    <source>
        <dbReference type="ARBA" id="ARBA00022525"/>
    </source>
</evidence>
<gene>
    <name evidence="12" type="ORF">NC653_015521</name>
</gene>
<dbReference type="PROSITE" id="PS00131">
    <property type="entry name" value="CARBOXYPEPT_SER_SER"/>
    <property type="match status" value="2"/>
</dbReference>
<name>A0AAD6QKP3_9ROSI</name>
<sequence length="1030" mass="114910">MHRQASSKIISHSETLLSFLNMQQFIQAWMAIALIFLCSGTESLLEADRIVRLPGQPPVSFQQFSGYITVDEKQHRSLFYYFVEAETSPASKPLVLWLNGGPGCSSVGAGAFVEHGPFRPTTGNNLVRNEYSWNKEANMLYLESPAGVGFSYSANQTFYSYVNDEMTARDNLVFLRRWFVKFPQYKHRDFFIAGESYAGHYVPQLARLIIGSKVNFNLKGIAIGNPLLEFNTDLNAQDHFYWSHGLISDSTYQLLTSVCNNSRLMREAITGAVSTACFGVYTLVQKELSEKIDPYDVTGDVCLSSNQSQLKIFNQQLLRSRLPYSSPQVLELDSVKQQQQVMGKVDVCLQEEAAKYLNRKDVQMALHARLVGVTNWHFCSVVLEYDISNEERPTIHVVRSLVKSGLAVLVYSGDQDSVIPFTGTRSLVSKVAKDLRLKTTVPYRAWLSGNQRSFSHSSSNTTREISGPVQGFSGEETTANSMNEVLNIFRPGCSSIGVGAFCDHGPFKPSGEIFLKMIIAGIKLGSGAQRDSELDVCHHVDRKDHYSALSPKPILCLRNTNRSCPQNPYLQMQQKEPWIVIAAICASLIFLATGSISEAGKTVALPGQPTVSFQQYAGYITIDEQQKRALFYYFAEAETDPATKPLVLWLNGGPGCSSIGAGAFCEHGPFKPSGEILLKNDYSWNKEANMLYLESPAGVGFSYSANDSFYTHVTDEITAQDNLVFLERWFDEFPEYKGRDFFITGESYAGHYVPQLATLIVQSKAKFNLKGIAIGNPLLEFNTDFNSRAEFFWSHGLISDDTYEIFTTVCNYSQIRRQYQSGSLSLPCSAVNSQVSREVSKYVDAYDVTLDVCLSSIESQSQVLNQMEYTGTIDVCVEDETIKYLNRKDVLEALHAQLVGVDQWTVCSDVVKYEMENLEISTVPLLAKLLKSGIRVHVYSGDQDSVIPLTGTRTVVNGLAKELGLNTTVPYRTWFQGKQVAGWTQVYGNILSFATIRGASHEAPFSQPERSFVLFNAFLEGKQLPPPTVY</sequence>